<feature type="region of interest" description="Disordered" evidence="1">
    <location>
        <begin position="13"/>
        <end position="57"/>
    </location>
</feature>
<evidence type="ECO:0000313" key="2">
    <source>
        <dbReference type="EMBL" id="GAA5206324.1"/>
    </source>
</evidence>
<sequence length="146" mass="15439">MRCGGGSRASIWNCRGERKSGWGDGRPGLPRFTDTGGGSQPRPKEIEGGDGPAVGTGTPHALYYRIVHEGPDLSALPPVLGNGSRPRVCDDPLTVRPRALTPGRPVARFRRSGLNALSALNIAPHRPPTTHHPPPTTGVDGFPLVF</sequence>
<name>A0ABP9T168_9ACTN</name>
<dbReference type="Proteomes" id="UP001499878">
    <property type="component" value="Unassembled WGS sequence"/>
</dbReference>
<evidence type="ECO:0000313" key="3">
    <source>
        <dbReference type="Proteomes" id="UP001499878"/>
    </source>
</evidence>
<comment type="caution">
    <text evidence="2">The sequence shown here is derived from an EMBL/GenBank/DDBJ whole genome shotgun (WGS) entry which is preliminary data.</text>
</comment>
<protein>
    <submittedName>
        <fullName evidence="2">Uncharacterized protein</fullName>
    </submittedName>
</protein>
<proteinExistence type="predicted"/>
<reference evidence="3" key="1">
    <citation type="journal article" date="2019" name="Int. J. Syst. Evol. Microbiol.">
        <title>The Global Catalogue of Microorganisms (GCM) 10K type strain sequencing project: providing services to taxonomists for standard genome sequencing and annotation.</title>
        <authorList>
            <consortium name="The Broad Institute Genomics Platform"/>
            <consortium name="The Broad Institute Genome Sequencing Center for Infectious Disease"/>
            <person name="Wu L."/>
            <person name="Ma J."/>
        </authorList>
    </citation>
    <scope>NUCLEOTIDE SEQUENCE [LARGE SCALE GENOMIC DNA]</scope>
    <source>
        <strain evidence="3">JCM 18306</strain>
    </source>
</reference>
<organism evidence="2 3">
    <name type="scientific">Streptomyces thinghirensis</name>
    <dbReference type="NCBI Taxonomy" id="551547"/>
    <lineage>
        <taxon>Bacteria</taxon>
        <taxon>Bacillati</taxon>
        <taxon>Actinomycetota</taxon>
        <taxon>Actinomycetes</taxon>
        <taxon>Kitasatosporales</taxon>
        <taxon>Streptomycetaceae</taxon>
        <taxon>Streptomyces</taxon>
    </lineage>
</organism>
<gene>
    <name evidence="2" type="ORF">GCM10023323_17290</name>
</gene>
<dbReference type="EMBL" id="BAABJR010000004">
    <property type="protein sequence ID" value="GAA5206324.1"/>
    <property type="molecule type" value="Genomic_DNA"/>
</dbReference>
<keyword evidence="3" id="KW-1185">Reference proteome</keyword>
<evidence type="ECO:0000256" key="1">
    <source>
        <dbReference type="SAM" id="MobiDB-lite"/>
    </source>
</evidence>
<feature type="region of interest" description="Disordered" evidence="1">
    <location>
        <begin position="77"/>
        <end position="96"/>
    </location>
</feature>
<accession>A0ABP9T168</accession>